<name>A0A7H2BHG3_9MICC</name>
<feature type="chain" id="PRO_5028957795" description="DUF5104 domain-containing protein" evidence="1">
    <location>
        <begin position="24"/>
        <end position="188"/>
    </location>
</feature>
<dbReference type="EMBL" id="CP061538">
    <property type="protein sequence ID" value="QNV39109.1"/>
    <property type="molecule type" value="Genomic_DNA"/>
</dbReference>
<proteinExistence type="predicted"/>
<keyword evidence="1" id="KW-0732">Signal</keyword>
<sequence length="188" mass="20931">MKLKILPLLIASSTLLLSSCADSAPKDAKTQAVDEASAIFEQQIVDPMNKALYNDFTNEQLDQLITKDNIDTAFASFIYGFMEIGKAAADDGQKPLGLMKGTVYKDSRSQNAPEFYKGDDNTDAFKMYACVDISEMKYGDQSFLDYTGKAQEGYTAYDFYVIDVTRNNKGEYKLTYANAEDEGMVDHC</sequence>
<dbReference type="Proteomes" id="UP000516421">
    <property type="component" value="Chromosome"/>
</dbReference>
<gene>
    <name evidence="2" type="ORF">IDM48_06690</name>
</gene>
<feature type="signal peptide" evidence="1">
    <location>
        <begin position="1"/>
        <end position="23"/>
    </location>
</feature>
<keyword evidence="3" id="KW-1185">Reference proteome</keyword>
<accession>A0A7H2BHG3</accession>
<organism evidence="2 3">
    <name type="scientific">Rothia amarae</name>
    <dbReference type="NCBI Taxonomy" id="169480"/>
    <lineage>
        <taxon>Bacteria</taxon>
        <taxon>Bacillati</taxon>
        <taxon>Actinomycetota</taxon>
        <taxon>Actinomycetes</taxon>
        <taxon>Micrococcales</taxon>
        <taxon>Micrococcaceae</taxon>
        <taxon>Rothia</taxon>
    </lineage>
</organism>
<dbReference type="PROSITE" id="PS51257">
    <property type="entry name" value="PROKAR_LIPOPROTEIN"/>
    <property type="match status" value="1"/>
</dbReference>
<dbReference type="KEGG" id="rama:IDM48_06690"/>
<dbReference type="AlphaFoldDB" id="A0A7H2BHG3"/>
<evidence type="ECO:0008006" key="4">
    <source>
        <dbReference type="Google" id="ProtNLM"/>
    </source>
</evidence>
<reference evidence="2 3" key="1">
    <citation type="submission" date="2020-09" db="EMBL/GenBank/DDBJ databases">
        <title>Investigation of environmental microbe.</title>
        <authorList>
            <person name="Ou Y."/>
            <person name="Kang Q."/>
        </authorList>
    </citation>
    <scope>NUCLEOTIDE SEQUENCE [LARGE SCALE GENOMIC DNA]</scope>
    <source>
        <strain evidence="2 3">KJZ-9</strain>
    </source>
</reference>
<dbReference type="RefSeq" id="WP_190616616.1">
    <property type="nucleotide sequence ID" value="NZ_BAAAHX010000002.1"/>
</dbReference>
<evidence type="ECO:0000256" key="1">
    <source>
        <dbReference type="SAM" id="SignalP"/>
    </source>
</evidence>
<evidence type="ECO:0000313" key="3">
    <source>
        <dbReference type="Proteomes" id="UP000516421"/>
    </source>
</evidence>
<protein>
    <recommendedName>
        <fullName evidence="4">DUF5104 domain-containing protein</fullName>
    </recommendedName>
</protein>
<evidence type="ECO:0000313" key="2">
    <source>
        <dbReference type="EMBL" id="QNV39109.1"/>
    </source>
</evidence>